<dbReference type="InterPro" id="IPR007219">
    <property type="entry name" value="XnlR_reg_dom"/>
</dbReference>
<evidence type="ECO:0000256" key="2">
    <source>
        <dbReference type="ARBA" id="ARBA00022723"/>
    </source>
</evidence>
<dbReference type="Pfam" id="PF04082">
    <property type="entry name" value="Fungal_trans"/>
    <property type="match status" value="1"/>
</dbReference>
<keyword evidence="3" id="KW-0805">Transcription regulation</keyword>
<evidence type="ECO:0000256" key="5">
    <source>
        <dbReference type="ARBA" id="ARBA00023163"/>
    </source>
</evidence>
<dbReference type="InterPro" id="IPR001138">
    <property type="entry name" value="Zn2Cys6_DnaBD"/>
</dbReference>
<dbReference type="CDD" id="cd00067">
    <property type="entry name" value="GAL4"/>
    <property type="match status" value="1"/>
</dbReference>
<accession>A0A1V6S599</accession>
<evidence type="ECO:0000256" key="4">
    <source>
        <dbReference type="ARBA" id="ARBA00023125"/>
    </source>
</evidence>
<feature type="domain" description="Zn(2)-C6 fungal-type" evidence="7">
    <location>
        <begin position="13"/>
        <end position="43"/>
    </location>
</feature>
<keyword evidence="9" id="KW-1185">Reference proteome</keyword>
<dbReference type="SUPFAM" id="SSF57701">
    <property type="entry name" value="Zn2/Cys6 DNA-binding domain"/>
    <property type="match status" value="1"/>
</dbReference>
<dbReference type="GO" id="GO:0006351">
    <property type="term" value="P:DNA-templated transcription"/>
    <property type="evidence" value="ECO:0007669"/>
    <property type="project" value="InterPro"/>
</dbReference>
<keyword evidence="5" id="KW-0804">Transcription</keyword>
<dbReference type="PANTHER" id="PTHR47338:SF16">
    <property type="entry name" value="TRANSCRIPTION FACTOR, PUTATIVE (AFU_ORTHOLOGUE AFUA_2G09360)-RELATED"/>
    <property type="match status" value="1"/>
</dbReference>
<dbReference type="InterPro" id="IPR036864">
    <property type="entry name" value="Zn2-C6_fun-type_DNA-bd_sf"/>
</dbReference>
<comment type="subcellular location">
    <subcellularLocation>
        <location evidence="1">Nucleus</location>
    </subcellularLocation>
</comment>
<evidence type="ECO:0000313" key="8">
    <source>
        <dbReference type="EMBL" id="OQE09046.1"/>
    </source>
</evidence>
<keyword evidence="6" id="KW-0539">Nucleus</keyword>
<reference evidence="9" key="1">
    <citation type="journal article" date="2017" name="Nat. Microbiol.">
        <title>Global analysis of biosynthetic gene clusters reveals vast potential of secondary metabolite production in Penicillium species.</title>
        <authorList>
            <person name="Nielsen J.C."/>
            <person name="Grijseels S."/>
            <person name="Prigent S."/>
            <person name="Ji B."/>
            <person name="Dainat J."/>
            <person name="Nielsen K.F."/>
            <person name="Frisvad J.C."/>
            <person name="Workman M."/>
            <person name="Nielsen J."/>
        </authorList>
    </citation>
    <scope>NUCLEOTIDE SEQUENCE [LARGE SCALE GENOMIC DNA]</scope>
    <source>
        <strain evidence="9">IBT 29486</strain>
    </source>
</reference>
<proteinExistence type="predicted"/>
<dbReference type="PANTHER" id="PTHR47338">
    <property type="entry name" value="ZN(II)2CYS6 TRANSCRIPTION FACTOR (EUROFUNG)-RELATED"/>
    <property type="match status" value="1"/>
</dbReference>
<dbReference type="GO" id="GO:0008270">
    <property type="term" value="F:zinc ion binding"/>
    <property type="evidence" value="ECO:0007669"/>
    <property type="project" value="InterPro"/>
</dbReference>
<evidence type="ECO:0000313" key="9">
    <source>
        <dbReference type="Proteomes" id="UP000191518"/>
    </source>
</evidence>
<dbReference type="Pfam" id="PF00172">
    <property type="entry name" value="Zn_clus"/>
    <property type="match status" value="1"/>
</dbReference>
<dbReference type="GO" id="GO:0005634">
    <property type="term" value="C:nucleus"/>
    <property type="evidence" value="ECO:0007669"/>
    <property type="project" value="UniProtKB-SubCell"/>
</dbReference>
<dbReference type="GO" id="GO:0003677">
    <property type="term" value="F:DNA binding"/>
    <property type="evidence" value="ECO:0007669"/>
    <property type="project" value="UniProtKB-KW"/>
</dbReference>
<dbReference type="Proteomes" id="UP000191518">
    <property type="component" value="Unassembled WGS sequence"/>
</dbReference>
<gene>
    <name evidence="8" type="ORF">PENVUL_c007G00203</name>
</gene>
<organism evidence="8 9">
    <name type="scientific">Penicillium vulpinum</name>
    <dbReference type="NCBI Taxonomy" id="29845"/>
    <lineage>
        <taxon>Eukaryota</taxon>
        <taxon>Fungi</taxon>
        <taxon>Dikarya</taxon>
        <taxon>Ascomycota</taxon>
        <taxon>Pezizomycotina</taxon>
        <taxon>Eurotiomycetes</taxon>
        <taxon>Eurotiomycetidae</taxon>
        <taxon>Eurotiales</taxon>
        <taxon>Aspergillaceae</taxon>
        <taxon>Penicillium</taxon>
    </lineage>
</organism>
<dbReference type="AlphaFoldDB" id="A0A1V6S599"/>
<sequence length="562" mass="63316">MTGTFTKRARAGACVNCRMRKRRCNPVGDGRGCTLCHSLSIPCGLDNSLVVSRSSNSLQETKVQDTCVIFHDLARLYFRFIHNVIHTMIHEAKFMQQFNDGTASMMHIYAMCALAARFSDDPVFDGIPRGLRGNVYITEAVRLAQQAIILPSLESMQAMVLIGYYYGGEGDTKAKHVYIGLARLHAETLSLWDATKDDSLSPLHQEEYRRTWLSVDIGSAWSATDISTEPVFLNHGPHVDTLQFDDMAFQSLDPSLAPGSPVYPVSPYNMWAYMAKTLGIFNKTSGLLRRMSQGLVPFADYCQEAAVLESYLDQWEESLPASLKYSTENIMSSAEKRLGRTFLAMHIGYHHFRQMLFFPFLDARRNRHNIKLAEKAAQCKHHANTISKILQHSTDIEGCDLNCFIYGHIAVISSCVHLHTLLSSDKPEQLSVARQWLLSNFKYLMDIKSYWPVVDHSLARLREFQNSCRDSISDPFVLDNWMARFLTEHSSYISERKTCTMQPSGLDPETTTASNICAKAPASDSVNNVETGPDMNDLSDLLHDQQVTSEALVSHAIDWLLE</sequence>
<keyword evidence="4" id="KW-0238">DNA-binding</keyword>
<dbReference type="CDD" id="cd12148">
    <property type="entry name" value="fungal_TF_MHR"/>
    <property type="match status" value="1"/>
</dbReference>
<dbReference type="PROSITE" id="PS00463">
    <property type="entry name" value="ZN2_CY6_FUNGAL_1"/>
    <property type="match status" value="1"/>
</dbReference>
<keyword evidence="2" id="KW-0479">Metal-binding</keyword>
<comment type="caution">
    <text evidence="8">The sequence shown here is derived from an EMBL/GenBank/DDBJ whole genome shotgun (WGS) entry which is preliminary data.</text>
</comment>
<evidence type="ECO:0000256" key="1">
    <source>
        <dbReference type="ARBA" id="ARBA00004123"/>
    </source>
</evidence>
<dbReference type="EMBL" id="MDYP01000007">
    <property type="protein sequence ID" value="OQE09046.1"/>
    <property type="molecule type" value="Genomic_DNA"/>
</dbReference>
<dbReference type="InterPro" id="IPR050815">
    <property type="entry name" value="TF_fung"/>
</dbReference>
<name>A0A1V6S599_9EURO</name>
<evidence type="ECO:0000259" key="7">
    <source>
        <dbReference type="PROSITE" id="PS00463"/>
    </source>
</evidence>
<dbReference type="GO" id="GO:0000981">
    <property type="term" value="F:DNA-binding transcription factor activity, RNA polymerase II-specific"/>
    <property type="evidence" value="ECO:0007669"/>
    <property type="project" value="InterPro"/>
</dbReference>
<protein>
    <recommendedName>
        <fullName evidence="7">Zn(2)-C6 fungal-type domain-containing protein</fullName>
    </recommendedName>
</protein>
<evidence type="ECO:0000256" key="6">
    <source>
        <dbReference type="ARBA" id="ARBA00023242"/>
    </source>
</evidence>
<evidence type="ECO:0000256" key="3">
    <source>
        <dbReference type="ARBA" id="ARBA00023015"/>
    </source>
</evidence>